<proteinExistence type="predicted"/>
<dbReference type="PROSITE" id="PS51198">
    <property type="entry name" value="UVRD_HELICASE_ATP_BIND"/>
    <property type="match status" value="1"/>
</dbReference>
<feature type="binding site" evidence="5">
    <location>
        <begin position="229"/>
        <end position="236"/>
    </location>
    <ligand>
        <name>ATP</name>
        <dbReference type="ChEBI" id="CHEBI:30616"/>
    </ligand>
</feature>
<dbReference type="InterPro" id="IPR027785">
    <property type="entry name" value="UvrD-like_helicase_C"/>
</dbReference>
<dbReference type="PANTHER" id="PTHR11070">
    <property type="entry name" value="UVRD / RECB / PCRA DNA HELICASE FAMILY MEMBER"/>
    <property type="match status" value="1"/>
</dbReference>
<evidence type="ECO:0000313" key="8">
    <source>
        <dbReference type="Proteomes" id="UP000632377"/>
    </source>
</evidence>
<dbReference type="Proteomes" id="UP000632377">
    <property type="component" value="Unassembled WGS sequence"/>
</dbReference>
<dbReference type="Gene3D" id="3.40.50.300">
    <property type="entry name" value="P-loop containing nucleotide triphosphate hydrolases"/>
    <property type="match status" value="2"/>
</dbReference>
<feature type="domain" description="UvrD-like helicase ATP-binding" evidence="6">
    <location>
        <begin position="208"/>
        <end position="583"/>
    </location>
</feature>
<dbReference type="InterPro" id="IPR014016">
    <property type="entry name" value="UvrD-like_ATP-bd"/>
</dbReference>
<keyword evidence="3 5" id="KW-0347">Helicase</keyword>
<keyword evidence="2 5" id="KW-0378">Hydrolase</keyword>
<keyword evidence="4 5" id="KW-0067">ATP-binding</keyword>
<accession>A0ABS1TBB1</accession>
<dbReference type="RefSeq" id="WP_202749324.1">
    <property type="nucleotide sequence ID" value="NZ_JAESWC010000007.1"/>
</dbReference>
<evidence type="ECO:0000256" key="2">
    <source>
        <dbReference type="ARBA" id="ARBA00022801"/>
    </source>
</evidence>
<protein>
    <submittedName>
        <fullName evidence="7">AAA family ATPase</fullName>
    </submittedName>
</protein>
<evidence type="ECO:0000259" key="6">
    <source>
        <dbReference type="PROSITE" id="PS51198"/>
    </source>
</evidence>
<name>A0ABS1TBB1_9CLOT</name>
<evidence type="ECO:0000313" key="7">
    <source>
        <dbReference type="EMBL" id="MBL4936566.1"/>
    </source>
</evidence>
<keyword evidence="8" id="KW-1185">Reference proteome</keyword>
<dbReference type="InterPro" id="IPR027417">
    <property type="entry name" value="P-loop_NTPase"/>
</dbReference>
<comment type="caution">
    <text evidence="7">The sequence shown here is derived from an EMBL/GenBank/DDBJ whole genome shotgun (WGS) entry which is preliminary data.</text>
</comment>
<evidence type="ECO:0000256" key="4">
    <source>
        <dbReference type="ARBA" id="ARBA00022840"/>
    </source>
</evidence>
<dbReference type="EMBL" id="JAESWC010000007">
    <property type="protein sequence ID" value="MBL4936566.1"/>
    <property type="molecule type" value="Genomic_DNA"/>
</dbReference>
<evidence type="ECO:0000256" key="1">
    <source>
        <dbReference type="ARBA" id="ARBA00022741"/>
    </source>
</evidence>
<gene>
    <name evidence="7" type="ORF">JK636_12435</name>
</gene>
<dbReference type="InterPro" id="IPR000212">
    <property type="entry name" value="DNA_helicase_UvrD/REP"/>
</dbReference>
<organism evidence="7 8">
    <name type="scientific">Clostridium rhizosphaerae</name>
    <dbReference type="NCBI Taxonomy" id="2803861"/>
    <lineage>
        <taxon>Bacteria</taxon>
        <taxon>Bacillati</taxon>
        <taxon>Bacillota</taxon>
        <taxon>Clostridia</taxon>
        <taxon>Eubacteriales</taxon>
        <taxon>Clostridiaceae</taxon>
        <taxon>Clostridium</taxon>
    </lineage>
</organism>
<dbReference type="Pfam" id="PF13538">
    <property type="entry name" value="UvrD_C_2"/>
    <property type="match status" value="1"/>
</dbReference>
<keyword evidence="1 5" id="KW-0547">Nucleotide-binding</keyword>
<dbReference type="PANTHER" id="PTHR11070:SF17">
    <property type="entry name" value="DNA HELICASE IV"/>
    <property type="match status" value="1"/>
</dbReference>
<sequence length="735" mass="86336">MENFNDIQREENRYLEKTLDVIKTELQKEKEALNSRLTKVMASRREMWEKSSHSSEDFDGVPEMNQYLNEVNTETIGYTSVQKRIDKYEKMLKSPYFGRFDFSEEGFDEIEKIYVGLSNLMDKRTEDIYVYDWRAPICSMFYRNELGRGFYNSPAGKIYGDVLLKRQYKIEASKLKYFFDSSIRINDEMLQEVLGRNSSDKMKSIVETIQKEQDIVIRDTENELLIVQGAAGSGKTSIALHRIAYLLYEGLNSKLNANDVLIISPNSIFSNYISDVLPELGEENVQQIIFEDLIKGESRQQQMERLIELQGSESFDASLESIKFKGSNEFVKILDRLLEYYERRLLSFKDIYYHGKTIETAQELKSIFLNNKINMPMAKRLARIENMILNKIHPLRKERLELIEKIVERTTETHMFEIKSFSRLLAIKEANKLMEHIRSFTYIDCTKLYKLLFEDRNLLLRLSKDIDLPENIDRIITDTRNNLNKGFVSYEDAAALLYLKLKLEGSENYDEVKQVVIDEAQDYYPMHYHIYKLLFKASRYTVLGDFNQTLEKQGSKDLYDYVEKILHKTKTVKLNLNKSYRSSFEINAFNQRLLKEKQDFASFERHEAEPEVKFMKDIESVNKEICIEIDEFHNKGYKNIAIICKDKKEAERIQKSLGSLIEIKTLGDKKYDSKSSVVIIPSYLSKGLEFDAVLVYNASKENYKSDFDRRLLYIACTRALHQLVLYYTGDKCEFI</sequence>
<evidence type="ECO:0000256" key="5">
    <source>
        <dbReference type="PROSITE-ProRule" id="PRU00560"/>
    </source>
</evidence>
<reference evidence="7 8" key="1">
    <citation type="submission" date="2021-01" db="EMBL/GenBank/DDBJ databases">
        <title>Genome public.</title>
        <authorList>
            <person name="Liu C."/>
            <person name="Sun Q."/>
        </authorList>
    </citation>
    <scope>NUCLEOTIDE SEQUENCE [LARGE SCALE GENOMIC DNA]</scope>
    <source>
        <strain evidence="7 8">YIM B02515</strain>
    </source>
</reference>
<evidence type="ECO:0000256" key="3">
    <source>
        <dbReference type="ARBA" id="ARBA00022806"/>
    </source>
</evidence>
<dbReference type="SUPFAM" id="SSF52540">
    <property type="entry name" value="P-loop containing nucleoside triphosphate hydrolases"/>
    <property type="match status" value="1"/>
</dbReference>
<dbReference type="Pfam" id="PF00580">
    <property type="entry name" value="UvrD-helicase"/>
    <property type="match status" value="1"/>
</dbReference>